<organism evidence="2 3">
    <name type="scientific">Strongyloides papillosus</name>
    <name type="common">Intestinal threadworm</name>
    <dbReference type="NCBI Taxonomy" id="174720"/>
    <lineage>
        <taxon>Eukaryota</taxon>
        <taxon>Metazoa</taxon>
        <taxon>Ecdysozoa</taxon>
        <taxon>Nematoda</taxon>
        <taxon>Chromadorea</taxon>
        <taxon>Rhabditida</taxon>
        <taxon>Tylenchina</taxon>
        <taxon>Panagrolaimomorpha</taxon>
        <taxon>Strongyloidoidea</taxon>
        <taxon>Strongyloididae</taxon>
        <taxon>Strongyloides</taxon>
    </lineage>
</organism>
<feature type="compositionally biased region" description="Acidic residues" evidence="1">
    <location>
        <begin position="11"/>
        <end position="20"/>
    </location>
</feature>
<feature type="region of interest" description="Disordered" evidence="1">
    <location>
        <begin position="1"/>
        <end position="25"/>
    </location>
</feature>
<sequence length="125" mass="14305">KSELHQKKEEDDNDSDETEEDKLNMKVTEETIKILGKLDAAMSEKKGEENESSSQTQHIIYKSKSSHFFSDRLFQGDILLTRTDAQELIDEAVKRAKESNVNISEIDTIIKTVDINGNLNYQENI</sequence>
<name>A0A0N5CI20_STREA</name>
<protein>
    <submittedName>
        <fullName evidence="3">Peptidase_M41 domain-containing protein</fullName>
    </submittedName>
</protein>
<reference evidence="3" key="1">
    <citation type="submission" date="2017-02" db="UniProtKB">
        <authorList>
            <consortium name="WormBaseParasite"/>
        </authorList>
    </citation>
    <scope>IDENTIFICATION</scope>
</reference>
<dbReference type="WBParaSite" id="SPAL_0001748200.1">
    <property type="protein sequence ID" value="SPAL_0001748200.1"/>
    <property type="gene ID" value="SPAL_0001748200"/>
</dbReference>
<evidence type="ECO:0000313" key="3">
    <source>
        <dbReference type="WBParaSite" id="SPAL_0001748200.1"/>
    </source>
</evidence>
<evidence type="ECO:0000256" key="1">
    <source>
        <dbReference type="SAM" id="MobiDB-lite"/>
    </source>
</evidence>
<proteinExistence type="predicted"/>
<keyword evidence="2" id="KW-1185">Reference proteome</keyword>
<dbReference type="Proteomes" id="UP000046392">
    <property type="component" value="Unplaced"/>
</dbReference>
<accession>A0A0N5CI20</accession>
<evidence type="ECO:0000313" key="2">
    <source>
        <dbReference type="Proteomes" id="UP000046392"/>
    </source>
</evidence>
<feature type="compositionally biased region" description="Basic and acidic residues" evidence="1">
    <location>
        <begin position="1"/>
        <end position="10"/>
    </location>
</feature>
<dbReference type="AlphaFoldDB" id="A0A0N5CI20"/>